<evidence type="ECO:0000256" key="1">
    <source>
        <dbReference type="SAM" id="MobiDB-lite"/>
    </source>
</evidence>
<dbReference type="AlphaFoldDB" id="A0A9W7DQ13"/>
<accession>A0A9W7DQ13</accession>
<comment type="caution">
    <text evidence="2">The sequence shown here is derived from an EMBL/GenBank/DDBJ whole genome shotgun (WGS) entry which is preliminary data.</text>
</comment>
<gene>
    <name evidence="2" type="ORF">TrRE_jg12946</name>
</gene>
<feature type="region of interest" description="Disordered" evidence="1">
    <location>
        <begin position="396"/>
        <end position="429"/>
    </location>
</feature>
<feature type="non-terminal residue" evidence="2">
    <location>
        <position position="896"/>
    </location>
</feature>
<dbReference type="EMBL" id="BRXZ01003234">
    <property type="protein sequence ID" value="GMH50447.1"/>
    <property type="molecule type" value="Genomic_DNA"/>
</dbReference>
<evidence type="ECO:0000313" key="2">
    <source>
        <dbReference type="EMBL" id="GMH50447.1"/>
    </source>
</evidence>
<keyword evidence="3" id="KW-1185">Reference proteome</keyword>
<proteinExistence type="predicted"/>
<sequence length="896" mass="98615">MQTPPDLEDLPYLVSVIMPPVNAISSPFCIPAFLPTTHPSVPSFEVLLNESLSNIKSSFLLANDNDVFKHSITRAATWSFLSFLPPEAMSKLFSDAPPSLSPPTLPMPPPTTPLFYLVAPPTSSFAATVFATFSSVLFANPAPDNAWSHVAYFTIYLHRCLKPPSESLKTPGFLHILRLLQSLIRKVSTSRCCPHPLHYLISVSHTLVRRKEFLSDSRKLCFMSELTPWLSSPELHPWPKGETLGERVIGLFLAIARHYAGNGVDVVGTTNNKKLMRTSHALTPELNLLYLHLHTAPPSQIPSLLELASAMYGEDDKEEERMVSCALTFFEVEVFKCIEKGEPTSKPILACLKWMLHCVRMGGRGGKRIALSARIGGLPLCCDKCREKNVQEKGGEDLDMTVDEWGERKSERKSVETNDNPSVGDERRRRNRGGLRDALFVLFKEGGDATELAGGLLTRIVVEGNATVAKWAAGDGKEWIDETIVMDGGSRYSSTTSISSDGSQYEFQREYCGCCEEICEARTMLEMLGTVWRRMTDKVIKEAHGSSEGTLPALSWMEKTAATVWNLSPEAGPWMRFFLHVQVGVVQGLTELVSEEGGLGVNRATKAGVVRTIGRVLGMVTPKACTGTNAIGAYKIPQDIFSNPEAIKVTGLLHSSAYTELKSGVKQTVKEIAEGGCDGMWLECVRDVVGRDGIQNSKAIGLFFTRWDDGSMSSDAKIDVLNVLEEYFNDKNEEAERNRSMVSAGATLTDSGGGGLLSRMLSLYPNLPPPGFLAANSIIRNLGRQWINVPLVKRLFFMMGSNRGGDLEWLLEAVCGMAVRQYQPKRSFLHSGFLSGFHFSLPPNFLPRRGYALSLGVYINPPKNKAGMEEEEEMCLSWIGDGNGNELCISLTPAPK</sequence>
<dbReference type="Proteomes" id="UP001165082">
    <property type="component" value="Unassembled WGS sequence"/>
</dbReference>
<name>A0A9W7DQ13_9STRA</name>
<organism evidence="2 3">
    <name type="scientific">Triparma retinervis</name>
    <dbReference type="NCBI Taxonomy" id="2557542"/>
    <lineage>
        <taxon>Eukaryota</taxon>
        <taxon>Sar</taxon>
        <taxon>Stramenopiles</taxon>
        <taxon>Ochrophyta</taxon>
        <taxon>Bolidophyceae</taxon>
        <taxon>Parmales</taxon>
        <taxon>Triparmaceae</taxon>
        <taxon>Triparma</taxon>
    </lineage>
</organism>
<feature type="compositionally biased region" description="Basic and acidic residues" evidence="1">
    <location>
        <begin position="405"/>
        <end position="416"/>
    </location>
</feature>
<evidence type="ECO:0000313" key="3">
    <source>
        <dbReference type="Proteomes" id="UP001165082"/>
    </source>
</evidence>
<reference evidence="2" key="1">
    <citation type="submission" date="2022-07" db="EMBL/GenBank/DDBJ databases">
        <title>Genome analysis of Parmales, a sister group of diatoms, reveals the evolutionary specialization of diatoms from phago-mixotrophs to photoautotrophs.</title>
        <authorList>
            <person name="Ban H."/>
            <person name="Sato S."/>
            <person name="Yoshikawa S."/>
            <person name="Kazumasa Y."/>
            <person name="Nakamura Y."/>
            <person name="Ichinomiya M."/>
            <person name="Saitoh K."/>
            <person name="Sato N."/>
            <person name="Blanc-Mathieu R."/>
            <person name="Endo H."/>
            <person name="Kuwata A."/>
            <person name="Ogata H."/>
        </authorList>
    </citation>
    <scope>NUCLEOTIDE SEQUENCE</scope>
</reference>
<protein>
    <submittedName>
        <fullName evidence="2">Uncharacterized protein</fullName>
    </submittedName>
</protein>